<keyword evidence="7 12" id="KW-0412">Isoleucine biosynthesis</keyword>
<dbReference type="CDD" id="cd04906">
    <property type="entry name" value="ACT_ThrD-I_1"/>
    <property type="match status" value="1"/>
</dbReference>
<comment type="caution">
    <text evidence="16">The sequence shown here is derived from an EMBL/GenBank/DDBJ whole genome shotgun (WGS) entry which is preliminary data.</text>
</comment>
<feature type="domain" description="ACT-like" evidence="15">
    <location>
        <begin position="1099"/>
        <end position="1170"/>
    </location>
</feature>
<comment type="similarity">
    <text evidence="4 12">Belongs to the serine/threonine dehydratase family.</text>
</comment>
<evidence type="ECO:0000256" key="12">
    <source>
        <dbReference type="RuleBase" id="RU362012"/>
    </source>
</evidence>
<comment type="catalytic activity">
    <reaction evidence="1 12">
        <text>L-threonine = 2-oxobutanoate + NH4(+)</text>
        <dbReference type="Rhea" id="RHEA:22108"/>
        <dbReference type="ChEBI" id="CHEBI:16763"/>
        <dbReference type="ChEBI" id="CHEBI:28938"/>
        <dbReference type="ChEBI" id="CHEBI:57926"/>
        <dbReference type="EC" id="4.3.1.19"/>
    </reaction>
</comment>
<keyword evidence="8" id="KW-0677">Repeat</keyword>
<dbReference type="SUPFAM" id="SSF48208">
    <property type="entry name" value="Six-hairpin glycosidases"/>
    <property type="match status" value="1"/>
</dbReference>
<keyword evidence="6 12" id="KW-0028">Amino-acid biosynthesis</keyword>
<evidence type="ECO:0000256" key="5">
    <source>
        <dbReference type="ARBA" id="ARBA00011881"/>
    </source>
</evidence>
<dbReference type="GO" id="GO:0004794">
    <property type="term" value="F:threonine deaminase activity"/>
    <property type="evidence" value="ECO:0007669"/>
    <property type="project" value="UniProtKB-UniRule"/>
</dbReference>
<dbReference type="PANTHER" id="PTHR48078:SF11">
    <property type="entry name" value="THREONINE DEHYDRATASE, MITOCHONDRIAL"/>
    <property type="match status" value="1"/>
</dbReference>
<dbReference type="CDD" id="cd04907">
    <property type="entry name" value="ACT_ThrD-I_2"/>
    <property type="match status" value="1"/>
</dbReference>
<dbReference type="GO" id="GO:0006567">
    <property type="term" value="P:L-threonine catabolic process"/>
    <property type="evidence" value="ECO:0007669"/>
    <property type="project" value="TreeGrafter"/>
</dbReference>
<reference evidence="16 17" key="1">
    <citation type="journal article" date="2015" name="BMC Genomics">
        <title>Insights from the genome of Ophiocordyceps polyrhachis-furcata to pathogenicity and host specificity in insect fungi.</title>
        <authorList>
            <person name="Wichadakul D."/>
            <person name="Kobmoo N."/>
            <person name="Ingsriswang S."/>
            <person name="Tangphatsornruang S."/>
            <person name="Chantasingh D."/>
            <person name="Luangsa-ard J.J."/>
            <person name="Eurwilaichitr L."/>
        </authorList>
    </citation>
    <scope>NUCLEOTIDE SEQUENCE [LARGE SCALE GENOMIC DNA]</scope>
    <source>
        <strain evidence="16 17">BCC 54312</strain>
    </source>
</reference>
<dbReference type="InterPro" id="IPR001721">
    <property type="entry name" value="TD_ACT-like"/>
</dbReference>
<evidence type="ECO:0000313" key="16">
    <source>
        <dbReference type="EMBL" id="RCI07963.1"/>
    </source>
</evidence>
<keyword evidence="17" id="KW-1185">Reference proteome</keyword>
<dbReference type="GO" id="GO:0003941">
    <property type="term" value="F:L-serine ammonia-lyase activity"/>
    <property type="evidence" value="ECO:0007669"/>
    <property type="project" value="TreeGrafter"/>
</dbReference>
<dbReference type="NCBIfam" id="TIGR01124">
    <property type="entry name" value="ilvA_2Cterm"/>
    <property type="match status" value="1"/>
</dbReference>
<dbReference type="InterPro" id="IPR005198">
    <property type="entry name" value="Glyco_hydro_76"/>
</dbReference>
<dbReference type="PANTHER" id="PTHR48078">
    <property type="entry name" value="THREONINE DEHYDRATASE, MITOCHONDRIAL-RELATED"/>
    <property type="match status" value="1"/>
</dbReference>
<dbReference type="Gene3D" id="1.50.10.20">
    <property type="match status" value="1"/>
</dbReference>
<keyword evidence="14" id="KW-0732">Signal</keyword>
<evidence type="ECO:0000256" key="9">
    <source>
        <dbReference type="ARBA" id="ARBA00022898"/>
    </source>
</evidence>
<dbReference type="InterPro" id="IPR008928">
    <property type="entry name" value="6-hairpin_glycosidase_sf"/>
</dbReference>
<keyword evidence="9 12" id="KW-0663">Pyridoxal phosphate</keyword>
<dbReference type="GO" id="GO:0009097">
    <property type="term" value="P:isoleucine biosynthetic process"/>
    <property type="evidence" value="ECO:0007669"/>
    <property type="project" value="UniProtKB-UniRule"/>
</dbReference>
<evidence type="ECO:0000256" key="7">
    <source>
        <dbReference type="ARBA" id="ARBA00022624"/>
    </source>
</evidence>
<dbReference type="UniPathway" id="UPA00047">
    <property type="reaction ID" value="UER00054"/>
</dbReference>
<dbReference type="SUPFAM" id="SSF55021">
    <property type="entry name" value="ACT-like"/>
    <property type="match status" value="1"/>
</dbReference>
<dbReference type="NCBIfam" id="NF006674">
    <property type="entry name" value="PRK09224.1"/>
    <property type="match status" value="1"/>
</dbReference>
<dbReference type="Pfam" id="PF00585">
    <property type="entry name" value="Thr_dehydrat_C"/>
    <property type="match status" value="2"/>
</dbReference>
<dbReference type="InterPro" id="IPR001926">
    <property type="entry name" value="TrpB-like_PALP"/>
</dbReference>
<comment type="cofactor">
    <cofactor evidence="2 12">
        <name>pyridoxal 5'-phosphate</name>
        <dbReference type="ChEBI" id="CHEBI:597326"/>
    </cofactor>
</comment>
<dbReference type="Gene3D" id="3.40.1020.10">
    <property type="entry name" value="Biosynthetic Threonine Deaminase, Domain 3"/>
    <property type="match status" value="1"/>
</dbReference>
<evidence type="ECO:0000313" key="17">
    <source>
        <dbReference type="Proteomes" id="UP000253664"/>
    </source>
</evidence>
<dbReference type="Gene3D" id="3.40.50.1100">
    <property type="match status" value="2"/>
</dbReference>
<evidence type="ECO:0000256" key="8">
    <source>
        <dbReference type="ARBA" id="ARBA00022737"/>
    </source>
</evidence>
<evidence type="ECO:0000259" key="15">
    <source>
        <dbReference type="PROSITE" id="PS51672"/>
    </source>
</evidence>
<gene>
    <name evidence="16" type="ORF">L249_7858</name>
</gene>
<keyword evidence="11 12" id="KW-0100">Branched-chain amino acid biosynthesis</keyword>
<evidence type="ECO:0000256" key="14">
    <source>
        <dbReference type="SAM" id="SignalP"/>
    </source>
</evidence>
<dbReference type="GO" id="GO:0006565">
    <property type="term" value="P:L-serine catabolic process"/>
    <property type="evidence" value="ECO:0007669"/>
    <property type="project" value="TreeGrafter"/>
</dbReference>
<dbReference type="GO" id="GO:0005975">
    <property type="term" value="P:carbohydrate metabolic process"/>
    <property type="evidence" value="ECO:0007669"/>
    <property type="project" value="InterPro"/>
</dbReference>
<dbReference type="AlphaFoldDB" id="A0A367L0J9"/>
<dbReference type="STRING" id="1330021.A0A367L0J9"/>
<protein>
    <recommendedName>
        <fullName evidence="12">Threonine dehydratase</fullName>
        <ecNumber evidence="12">4.3.1.19</ecNumber>
    </recommendedName>
    <alternativeName>
        <fullName evidence="12">Threonine deaminase</fullName>
    </alternativeName>
</protein>
<feature type="chain" id="PRO_5017066651" description="Threonine dehydratase" evidence="14">
    <location>
        <begin position="23"/>
        <end position="1180"/>
    </location>
</feature>
<dbReference type="InterPro" id="IPR036052">
    <property type="entry name" value="TrpB-like_PALP_sf"/>
</dbReference>
<dbReference type="CDD" id="cd01562">
    <property type="entry name" value="Thr-dehyd"/>
    <property type="match status" value="1"/>
</dbReference>
<proteinExistence type="inferred from homology"/>
<dbReference type="Pfam" id="PF03663">
    <property type="entry name" value="Glyco_hydro_76"/>
    <property type="match status" value="1"/>
</dbReference>
<dbReference type="InterPro" id="IPR005787">
    <property type="entry name" value="Thr_deHydtase_biosynth"/>
</dbReference>
<dbReference type="SUPFAM" id="SSF53686">
    <property type="entry name" value="Tryptophan synthase beta subunit-like PLP-dependent enzymes"/>
    <property type="match status" value="1"/>
</dbReference>
<feature type="signal peptide" evidence="14">
    <location>
        <begin position="1"/>
        <end position="22"/>
    </location>
</feature>
<evidence type="ECO:0000256" key="6">
    <source>
        <dbReference type="ARBA" id="ARBA00022605"/>
    </source>
</evidence>
<name>A0A367L0J9_9HYPO</name>
<evidence type="ECO:0000256" key="4">
    <source>
        <dbReference type="ARBA" id="ARBA00010869"/>
    </source>
</evidence>
<dbReference type="PROSITE" id="PS00165">
    <property type="entry name" value="DEHYDRATASE_SER_THR"/>
    <property type="match status" value="1"/>
</dbReference>
<evidence type="ECO:0000256" key="11">
    <source>
        <dbReference type="ARBA" id="ARBA00023304"/>
    </source>
</evidence>
<dbReference type="PROSITE" id="PS51672">
    <property type="entry name" value="ACT_LIKE"/>
    <property type="match status" value="2"/>
</dbReference>
<dbReference type="EMBL" id="LKCN02000022">
    <property type="protein sequence ID" value="RCI07963.1"/>
    <property type="molecule type" value="Genomic_DNA"/>
</dbReference>
<dbReference type="InterPro" id="IPR050147">
    <property type="entry name" value="Ser/Thr_Dehydratase"/>
</dbReference>
<sequence>MVRRALASWLAGLLTLRLLVSGFDMRASFSQLWKPCATLAATSWGYCFPGTVIKKKTDERRRVLQEMFSALSVLQNSYFSGVNGTWPSSIDWTSAVVQTVLSATLSSLTKSLEPPEFNAQSTENLISTLYSQVTQSFFSQDINSIKGEAYDDMLWVVLGWLEAIKFVRLHAGLHYPQTPDNGCNQLPGQIEDALTTLPWHGYGWTCAFAQRARDFWVLAAHGWDASLCHGGMVWNPRLQPYKNAITNELWIAASIGLHQQLPSTNITGISFDESGWANGNPIWLAASVVGYEWLKAVNMTDQQGLYVDGYHISRRKPHNDKCDERDETVYTYNQGVILSGQRGLWLATGAGTFLDDGHALIQSVIAATGWSLIRGGPVDHVPCKLPPWQGLGRGGILEESCDADGTCSQDAQAFKGIFFHHLAAFCAPVDLASLPTPASTLKMKTEVREHMRRCRRYLAWMRHNVAAALATRDSHGRFGMWWGAGVFGTDLGQQGFVCGSSGYRTTLRTLRSPRMRWLPDPAAVIRNDNENYGELALLLADPNARGRGRTVETQAGGLALLRAYWEMTGRNEPHAFRVQASSAPDRPPEMPSLNGLLANGGAPSPPTTEQPNVDDSLAPTPSLDLISRLQMSCGHMALTEYSAKPSPPSGTVSSFRSIIPEDLLLPSGYPDYLRLIASATSRVYEACRVTPLTPAVNLSNRLECTVLLKREDTQPVFSFKLRGAYNKMAHLDPAVSWRGVVCCSAGNHAQGVAYSARKLKIPATIIMPEGTPSIKHANVARLGGHVVLHGADFDAAKVECARREKQDGLINIPPFDDPYVIAGQGTIGNELFGQVNMSKVEAVFCCCGGGGLIAGIGLYIKRMAPHVKVIGVEARDANAMAQSLARGERVVLDDVGLFADGAAVKTLGEETFRIAREVVDEVVQVSTDEICAAIRDMYDDTRSGLEPAGALSIAGLKKYVVQRPSSDPGRTLIAVTSGANMDFDRLRFVAERASLGEGKEALLAVSIPERPGAFARLVDSVVPHAVTEFSYRYASGAQANVLIGLSLTAPPAQRQDELRSLLQRIRSEDMVVRDLSDDELAKSHVRYLVGGRSTVPNERLFQFSFPERPRALEKFLMALRPKFNITLFHYRNYGGNIGKVLAGISCPEDETDVLAQFLAEVGYPVEECTESHVFQNFLRA</sequence>
<comment type="subunit">
    <text evidence="5">Homotetramer.</text>
</comment>
<comment type="pathway">
    <text evidence="3 12">Amino-acid biosynthesis; L-isoleucine biosynthesis; 2-oxobutanoate from L-threonine: step 1/1.</text>
</comment>
<dbReference type="InterPro" id="IPR038110">
    <property type="entry name" value="TD_ACT-like_sf"/>
</dbReference>
<dbReference type="Proteomes" id="UP000253664">
    <property type="component" value="Unassembled WGS sequence"/>
</dbReference>
<dbReference type="Pfam" id="PF00291">
    <property type="entry name" value="PALP"/>
    <property type="match status" value="1"/>
</dbReference>
<dbReference type="FunFam" id="3.40.1020.10:FF:000001">
    <property type="entry name" value="L-threonine dehydratase"/>
    <property type="match status" value="1"/>
</dbReference>
<evidence type="ECO:0000256" key="10">
    <source>
        <dbReference type="ARBA" id="ARBA00023239"/>
    </source>
</evidence>
<dbReference type="FunFam" id="3.40.50.1100:FF:000008">
    <property type="entry name" value="L-threonine dehydratase"/>
    <property type="match status" value="1"/>
</dbReference>
<dbReference type="EC" id="4.3.1.19" evidence="12"/>
<evidence type="ECO:0000256" key="3">
    <source>
        <dbReference type="ARBA" id="ARBA00004810"/>
    </source>
</evidence>
<organism evidence="16 17">
    <name type="scientific">Ophiocordyceps polyrhachis-furcata BCC 54312</name>
    <dbReference type="NCBI Taxonomy" id="1330021"/>
    <lineage>
        <taxon>Eukaryota</taxon>
        <taxon>Fungi</taxon>
        <taxon>Dikarya</taxon>
        <taxon>Ascomycota</taxon>
        <taxon>Pezizomycotina</taxon>
        <taxon>Sordariomycetes</taxon>
        <taxon>Hypocreomycetidae</taxon>
        <taxon>Hypocreales</taxon>
        <taxon>Ophiocordycipitaceae</taxon>
        <taxon>Ophiocordyceps</taxon>
    </lineage>
</organism>
<evidence type="ECO:0000256" key="2">
    <source>
        <dbReference type="ARBA" id="ARBA00001933"/>
    </source>
</evidence>
<dbReference type="InterPro" id="IPR045865">
    <property type="entry name" value="ACT-like_dom_sf"/>
</dbReference>
<evidence type="ECO:0000256" key="1">
    <source>
        <dbReference type="ARBA" id="ARBA00001274"/>
    </source>
</evidence>
<dbReference type="InterPro" id="IPR000634">
    <property type="entry name" value="Ser/Thr_deHydtase_PyrdxlP-BS"/>
</dbReference>
<dbReference type="OrthoDB" id="4418812at2759"/>
<keyword evidence="10 12" id="KW-0456">Lyase</keyword>
<evidence type="ECO:0000256" key="13">
    <source>
        <dbReference type="SAM" id="MobiDB-lite"/>
    </source>
</evidence>
<feature type="region of interest" description="Disordered" evidence="13">
    <location>
        <begin position="579"/>
        <end position="620"/>
    </location>
</feature>
<accession>A0A367L0J9</accession>
<feature type="domain" description="ACT-like" evidence="15">
    <location>
        <begin position="1001"/>
        <end position="1077"/>
    </location>
</feature>
<dbReference type="GO" id="GO:0030170">
    <property type="term" value="F:pyridoxal phosphate binding"/>
    <property type="evidence" value="ECO:0007669"/>
    <property type="project" value="InterPro"/>
</dbReference>